<reference evidence="2 3" key="2">
    <citation type="submission" date="2019-08" db="EMBL/GenBank/DDBJ databases">
        <title>Jejuicoccus antrihumi gen. nov., sp. nov., a new member of the family Dermacoccaceae isolated from a cave.</title>
        <authorList>
            <person name="Schumann P."/>
            <person name="Kim I.S."/>
        </authorList>
    </citation>
    <scope>NUCLEOTIDE SEQUENCE [LARGE SCALE GENOMIC DNA]</scope>
    <source>
        <strain evidence="2 3">C5-26</strain>
    </source>
</reference>
<proteinExistence type="predicted"/>
<evidence type="ECO:0000313" key="2">
    <source>
        <dbReference type="EMBL" id="TWP38245.1"/>
    </source>
</evidence>
<feature type="region of interest" description="Disordered" evidence="1">
    <location>
        <begin position="97"/>
        <end position="116"/>
    </location>
</feature>
<organism evidence="2 3">
    <name type="scientific">Leekyejoonella antrihumi</name>
    <dbReference type="NCBI Taxonomy" id="1660198"/>
    <lineage>
        <taxon>Bacteria</taxon>
        <taxon>Bacillati</taxon>
        <taxon>Actinomycetota</taxon>
        <taxon>Actinomycetes</taxon>
        <taxon>Micrococcales</taxon>
        <taxon>Dermacoccaceae</taxon>
        <taxon>Leekyejoonella</taxon>
    </lineage>
</organism>
<reference evidence="2 3" key="1">
    <citation type="submission" date="2019-05" db="EMBL/GenBank/DDBJ databases">
        <authorList>
            <person name="Lee S.D."/>
        </authorList>
    </citation>
    <scope>NUCLEOTIDE SEQUENCE [LARGE SCALE GENOMIC DNA]</scope>
    <source>
        <strain evidence="2 3">C5-26</strain>
    </source>
</reference>
<dbReference type="OrthoDB" id="9814070at2"/>
<feature type="compositionally biased region" description="Basic residues" evidence="1">
    <location>
        <begin position="97"/>
        <end position="108"/>
    </location>
</feature>
<dbReference type="SUPFAM" id="SSF55909">
    <property type="entry name" value="Pentein"/>
    <property type="match status" value="1"/>
</dbReference>
<evidence type="ECO:0000313" key="3">
    <source>
        <dbReference type="Proteomes" id="UP000320244"/>
    </source>
</evidence>
<dbReference type="Gene3D" id="3.75.10.10">
    <property type="entry name" value="L-arginine/glycine Amidinotransferase, Chain A"/>
    <property type="match status" value="1"/>
</dbReference>
<comment type="caution">
    <text evidence="2">The sequence shown here is derived from an EMBL/GenBank/DDBJ whole genome shotgun (WGS) entry which is preliminary data.</text>
</comment>
<name>A0A563E736_9MICO</name>
<sequence length="165" mass="18382">MRQQGGKHLTDLKSNKAAHAYLTYDNSLALFGIPPIPETVVLTWQSLVQQSLTLDRATTICRAWARSTPRSSSLHRSTRSERHPPTMERAVAASRCAGRHRQGSRMRSRSASTRSPTDATLFWTRAATGLADQLRERGYQPIPIDLSELVRAGGSLKCWTMEVHA</sequence>
<gene>
    <name evidence="2" type="ORF">FGL98_03225</name>
</gene>
<evidence type="ECO:0008006" key="4">
    <source>
        <dbReference type="Google" id="ProtNLM"/>
    </source>
</evidence>
<evidence type="ECO:0000256" key="1">
    <source>
        <dbReference type="SAM" id="MobiDB-lite"/>
    </source>
</evidence>
<dbReference type="AlphaFoldDB" id="A0A563E736"/>
<dbReference type="EMBL" id="VCQV01000003">
    <property type="protein sequence ID" value="TWP38245.1"/>
    <property type="molecule type" value="Genomic_DNA"/>
</dbReference>
<dbReference type="Proteomes" id="UP000320244">
    <property type="component" value="Unassembled WGS sequence"/>
</dbReference>
<accession>A0A563E736</accession>
<keyword evidence="3" id="KW-1185">Reference proteome</keyword>
<protein>
    <recommendedName>
        <fullName evidence="4">Amidinotransferase</fullName>
    </recommendedName>
</protein>
<dbReference type="RefSeq" id="WP_146315222.1">
    <property type="nucleotide sequence ID" value="NZ_VCQV01000003.1"/>
</dbReference>